<feature type="region of interest" description="Disordered" evidence="1">
    <location>
        <begin position="186"/>
        <end position="222"/>
    </location>
</feature>
<feature type="compositionally biased region" description="Basic and acidic residues" evidence="1">
    <location>
        <begin position="186"/>
        <end position="196"/>
    </location>
</feature>
<sequence>MQPQTHEVSSNPGESKGNPKVSFGLSKEAQAVVEHIVQGKCKDSIIQFTVDNETSLISPKTSLPFDGCSRADRVERVLSLAKKEGASLFIFRMDLRSNTPEWAMLAWAPEGSVPYAQRMFYFTALSWFSRTLVNARPVHEFYVKCGEWFKGTKDFGWITLVKGDAIRGCEGDDLLEEAHRLESMADAARREHKEADLQQSNSSTVQFPGTPTTPQGGCIGGNSEMRAGTFNKASALIRGSPRMPLCCCRLNELQSLTHWQEELENCHFLCRYIKLNPHIDAKRTSFTRAALGTNRATLGMPSQGGRPGPPVSPFAQPGIVSNRPQPEAAAVVAAGEARAEGARRPSESAIKGDLLAVEASMAPTLLWILKVAAQSRPQDPRAPPLPLKTEHAERAPTKSWQARREGTDCVPLHKWQQGQPRQLPRQSTSQEDSSSIPSLSESLNEGLRSASSEGVGPVVGTPAALQRQQRPLQRSQQQQRGLLGEAKSTKFKGLDEASRSLPSNVVGRKASRRKGASRKKRLSDHTSLSSDSSRGASLEALDSEQGGVSPEGCTPERTSQAAPSFLPEASSISAAAAAFLPVPDAAHRFLTALTRRFSLRTDGQASGQPSGEELQAVGSQEGGAASKAGEPLLRIEPRRLPSDFFLDFPIGCLHSVFRFLLPEETLRVAGVCAVWREAVFGCYGAFAFATSIHLEGPWLRLGKRERQHALLQLQRLQHLKVPAAAFCQKGGLTLKEVAAVVARNCASLKTLSISSPESPLYAAAAETEEGAPEGPLGWRVLPPLAGELGGPEPYGGRSRLRASRGQITEADLSDIFAVAYIRAGGAGNLKRIVFIQREPLQAPGGPPEALGDPQDDMGTIAEFVSGAASFCAWYVADVLERAPTIF</sequence>
<dbReference type="VEuPathDB" id="ToxoDB:LOC34618248"/>
<evidence type="ECO:0000313" key="2">
    <source>
        <dbReference type="EMBL" id="OEH74873.1"/>
    </source>
</evidence>
<dbReference type="EMBL" id="JROU02001899">
    <property type="protein sequence ID" value="OEH74873.1"/>
    <property type="molecule type" value="Genomic_DNA"/>
</dbReference>
<dbReference type="VEuPathDB" id="ToxoDB:LOC113147263"/>
<dbReference type="VEuPathDB" id="ToxoDB:cyc_01193"/>
<proteinExistence type="predicted"/>
<organism evidence="2 3">
    <name type="scientific">Cyclospora cayetanensis</name>
    <dbReference type="NCBI Taxonomy" id="88456"/>
    <lineage>
        <taxon>Eukaryota</taxon>
        <taxon>Sar</taxon>
        <taxon>Alveolata</taxon>
        <taxon>Apicomplexa</taxon>
        <taxon>Conoidasida</taxon>
        <taxon>Coccidia</taxon>
        <taxon>Eucoccidiorida</taxon>
        <taxon>Eimeriorina</taxon>
        <taxon>Eimeriidae</taxon>
        <taxon>Cyclospora</taxon>
    </lineage>
</organism>
<evidence type="ECO:0008006" key="4">
    <source>
        <dbReference type="Google" id="ProtNLM"/>
    </source>
</evidence>
<name>A0A1D3CUJ8_9EIME</name>
<feature type="region of interest" description="Disordered" evidence="1">
    <location>
        <begin position="1"/>
        <end position="21"/>
    </location>
</feature>
<gene>
    <name evidence="2" type="ORF">cyc_01193</name>
</gene>
<comment type="caution">
    <text evidence="2">The sequence shown here is derived from an EMBL/GenBank/DDBJ whole genome shotgun (WGS) entry which is preliminary data.</text>
</comment>
<reference evidence="2 3" key="1">
    <citation type="journal article" date="2016" name="BMC Genomics">
        <title>Comparative genomics reveals Cyclospora cayetanensis possesses coccidia-like metabolism and invasion components but unique surface antigens.</title>
        <authorList>
            <person name="Liu S."/>
            <person name="Wang L."/>
            <person name="Zheng H."/>
            <person name="Xu Z."/>
            <person name="Roellig D.M."/>
            <person name="Li N."/>
            <person name="Frace M.A."/>
            <person name="Tang K."/>
            <person name="Arrowood M.J."/>
            <person name="Moss D.M."/>
            <person name="Zhang L."/>
            <person name="Feng Y."/>
            <person name="Xiao L."/>
        </authorList>
    </citation>
    <scope>NUCLEOTIDE SEQUENCE [LARGE SCALE GENOMIC DNA]</scope>
    <source>
        <strain evidence="2 3">CHN_HEN01</strain>
    </source>
</reference>
<feature type="compositionally biased region" description="Low complexity" evidence="1">
    <location>
        <begin position="429"/>
        <end position="443"/>
    </location>
</feature>
<feature type="compositionally biased region" description="Low complexity" evidence="1">
    <location>
        <begin position="465"/>
        <end position="483"/>
    </location>
</feature>
<dbReference type="AlphaFoldDB" id="A0A1D3CUJ8"/>
<evidence type="ECO:0000256" key="1">
    <source>
        <dbReference type="SAM" id="MobiDB-lite"/>
    </source>
</evidence>
<dbReference type="InterPro" id="IPR036047">
    <property type="entry name" value="F-box-like_dom_sf"/>
</dbReference>
<accession>A0A1D3CUJ8</accession>
<keyword evidence="3" id="KW-1185">Reference proteome</keyword>
<feature type="compositionally biased region" description="Polar residues" evidence="1">
    <location>
        <begin position="1"/>
        <end position="13"/>
    </location>
</feature>
<feature type="compositionally biased region" description="Polar residues" evidence="1">
    <location>
        <begin position="197"/>
        <end position="215"/>
    </location>
</feature>
<dbReference type="InParanoid" id="A0A1D3CUJ8"/>
<feature type="region of interest" description="Disordered" evidence="1">
    <location>
        <begin position="376"/>
        <end position="565"/>
    </location>
</feature>
<feature type="compositionally biased region" description="Basic residues" evidence="1">
    <location>
        <begin position="509"/>
        <end position="522"/>
    </location>
</feature>
<dbReference type="SUPFAM" id="SSF81383">
    <property type="entry name" value="F-box domain"/>
    <property type="match status" value="1"/>
</dbReference>
<evidence type="ECO:0000313" key="3">
    <source>
        <dbReference type="Proteomes" id="UP000095192"/>
    </source>
</evidence>
<dbReference type="Proteomes" id="UP000095192">
    <property type="component" value="Unassembled WGS sequence"/>
</dbReference>
<feature type="compositionally biased region" description="Low complexity" evidence="1">
    <location>
        <begin position="525"/>
        <end position="537"/>
    </location>
</feature>
<feature type="compositionally biased region" description="Basic and acidic residues" evidence="1">
    <location>
        <begin position="388"/>
        <end position="407"/>
    </location>
</feature>
<feature type="compositionally biased region" description="Polar residues" evidence="1">
    <location>
        <begin position="416"/>
        <end position="428"/>
    </location>
</feature>
<feature type="region of interest" description="Disordered" evidence="1">
    <location>
        <begin position="601"/>
        <end position="628"/>
    </location>
</feature>
<protein>
    <recommendedName>
        <fullName evidence="4">F-box domain-containing protein</fullName>
    </recommendedName>
</protein>